<keyword evidence="6" id="KW-0624">Polysaccharide degradation</keyword>
<evidence type="ECO:0000259" key="5">
    <source>
        <dbReference type="PROSITE" id="PS51677"/>
    </source>
</evidence>
<dbReference type="GO" id="GO:0005576">
    <property type="term" value="C:extracellular region"/>
    <property type="evidence" value="ECO:0007669"/>
    <property type="project" value="UniProtKB-SubCell"/>
</dbReference>
<keyword evidence="6" id="KW-0858">Xylan degradation</keyword>
<dbReference type="InterPro" id="IPR051398">
    <property type="entry name" value="Polysacch_Deacetylase"/>
</dbReference>
<dbReference type="PANTHER" id="PTHR34216">
    <property type="match status" value="1"/>
</dbReference>
<keyword evidence="7" id="KW-1185">Reference proteome</keyword>
<feature type="compositionally biased region" description="Polar residues" evidence="3">
    <location>
        <begin position="203"/>
        <end position="217"/>
    </location>
</feature>
<dbReference type="EMBL" id="CP001684">
    <property type="protein sequence ID" value="ACV21717.1"/>
    <property type="molecule type" value="Genomic_DNA"/>
</dbReference>
<feature type="transmembrane region" description="Helical" evidence="4">
    <location>
        <begin position="250"/>
        <end position="270"/>
    </location>
</feature>
<keyword evidence="4" id="KW-0472">Membrane</keyword>
<dbReference type="InterPro" id="IPR035986">
    <property type="entry name" value="PKD_dom_sf"/>
</dbReference>
<dbReference type="InterPro" id="IPR013783">
    <property type="entry name" value="Ig-like_fold"/>
</dbReference>
<dbReference type="KEGG" id="shi:Shel_06580"/>
<dbReference type="InterPro" id="IPR002509">
    <property type="entry name" value="NODB_dom"/>
</dbReference>
<dbReference type="AlphaFoldDB" id="C7N3X6"/>
<dbReference type="GO" id="GO:0016798">
    <property type="term" value="F:hydrolase activity, acting on glycosyl bonds"/>
    <property type="evidence" value="ECO:0007669"/>
    <property type="project" value="UniProtKB-KW"/>
</dbReference>
<dbReference type="SUPFAM" id="SSF88713">
    <property type="entry name" value="Glycoside hydrolase/deacetylase"/>
    <property type="match status" value="1"/>
</dbReference>
<feature type="compositionally biased region" description="Basic and acidic residues" evidence="3">
    <location>
        <begin position="1"/>
        <end position="13"/>
    </location>
</feature>
<dbReference type="Gene3D" id="2.60.40.10">
    <property type="entry name" value="Immunoglobulins"/>
    <property type="match status" value="1"/>
</dbReference>
<proteinExistence type="predicted"/>
<evidence type="ECO:0000313" key="7">
    <source>
        <dbReference type="Proteomes" id="UP000002026"/>
    </source>
</evidence>
<keyword evidence="6" id="KW-0326">Glycosidase</keyword>
<dbReference type="RefSeq" id="WP_012797822.1">
    <property type="nucleotide sequence ID" value="NC_013165.1"/>
</dbReference>
<protein>
    <submittedName>
        <fullName evidence="6">Predicted xylanase/chitin deacetylase</fullName>
    </submittedName>
</protein>
<dbReference type="InterPro" id="IPR011330">
    <property type="entry name" value="Glyco_hydro/deAcase_b/a-brl"/>
</dbReference>
<reference evidence="6 7" key="1">
    <citation type="journal article" date="2009" name="Stand. Genomic Sci.">
        <title>Complete genome sequence of Slackia heliotrinireducens type strain (RHS 1).</title>
        <authorList>
            <person name="Pukall R."/>
            <person name="Lapidus A."/>
            <person name="Nolan M."/>
            <person name="Copeland A."/>
            <person name="Glavina Del Rio T."/>
            <person name="Lucas S."/>
            <person name="Chen F."/>
            <person name="Tice H."/>
            <person name="Cheng J.F."/>
            <person name="Chertkov O."/>
            <person name="Bruce D."/>
            <person name="Goodwin L."/>
            <person name="Kuske C."/>
            <person name="Brettin T."/>
            <person name="Detter J.C."/>
            <person name="Han C."/>
            <person name="Pitluck S."/>
            <person name="Pati A."/>
            <person name="Mavrommatis K."/>
            <person name="Ivanova N."/>
            <person name="Ovchinnikova G."/>
            <person name="Chen A."/>
            <person name="Palaniappan K."/>
            <person name="Schneider S."/>
            <person name="Rohde M."/>
            <person name="Chain P."/>
            <person name="D'haeseleer P."/>
            <person name="Goker M."/>
            <person name="Bristow J."/>
            <person name="Eisen J.A."/>
            <person name="Markowitz V."/>
            <person name="Kyrpides N.C."/>
            <person name="Klenk H.P."/>
            <person name="Hugenholtz P."/>
        </authorList>
    </citation>
    <scope>NUCLEOTIDE SEQUENCE [LARGE SCALE GENOMIC DNA]</scope>
    <source>
        <strain evidence="7">ATCC 29202 / DSM 20476 / NCTC 11029 / RHS 1</strain>
    </source>
</reference>
<dbReference type="GO" id="GO:0016810">
    <property type="term" value="F:hydrolase activity, acting on carbon-nitrogen (but not peptide) bonds"/>
    <property type="evidence" value="ECO:0007669"/>
    <property type="project" value="InterPro"/>
</dbReference>
<keyword evidence="4" id="KW-0812">Transmembrane</keyword>
<feature type="region of interest" description="Disordered" evidence="3">
    <location>
        <begin position="184"/>
        <end position="223"/>
    </location>
</feature>
<evidence type="ECO:0000313" key="6">
    <source>
        <dbReference type="EMBL" id="ACV21717.1"/>
    </source>
</evidence>
<dbReference type="SUPFAM" id="SSF49299">
    <property type="entry name" value="PKD domain"/>
    <property type="match status" value="1"/>
</dbReference>
<comment type="subcellular location">
    <subcellularLocation>
        <location evidence="1">Secreted</location>
    </subcellularLocation>
</comment>
<dbReference type="GO" id="GO:0045493">
    <property type="term" value="P:xylan catabolic process"/>
    <property type="evidence" value="ECO:0007669"/>
    <property type="project" value="UniProtKB-KW"/>
</dbReference>
<feature type="compositionally biased region" description="Polar residues" evidence="3">
    <location>
        <begin position="278"/>
        <end position="314"/>
    </location>
</feature>
<dbReference type="STRING" id="471855.Shel_06580"/>
<dbReference type="PANTHER" id="PTHR34216:SF3">
    <property type="entry name" value="POLY-BETA-1,6-N-ACETYL-D-GLUCOSAMINE N-DEACETYLASE"/>
    <property type="match status" value="1"/>
</dbReference>
<sequence>MASYEYRGREYRRQKPTRRKPKAKTENVGNMGAWPAFADDTDPKAGGGAWPQASDYAADLDEWTAQRADDVEASSRRAVPRHAPEQAATTAPKSTPIGRHARIASDTENTAGNASVARARHAAHAAATGPVAVSARSAATIGPTAPRFAAANTPAEQPVETRVPTPAIVDTHATAVMTPLDAATANTESPSPVVENEPLASEAGNQNARPQRPSTRNHGLVADDAGDSDLVAAAPVPFQRTPKRRSRKGLVAAVLAIALIAMGAGGFFMLNRGSDAETNATPTPAVSQNQSENASASDTQSTEPETTDEGSGTSAAAPADPGDIVIGVNGDPDTYVLVGEEYIEGGAHAAEPIDGILNNAIETNGDVDTSTPGDYEVTYTVSDSTGHTATATRTVHVVDSMETQEYGIPVLMYHYVYTEDDLPDEVNVNYILDTDLANQLNYLQENDFYYPSYPEVRAFLEGAHSLPAKSVVLTFDDGQSGFLAYGIPLLEEYGVPATSFVICSNDNAESIPIDHASPVISYQSHSYALHQGGGSVGHGGIISALSHEDIVADLNQAKEMLQTSEAFAYPYGDTTDDAMTCIDEAGILCAFTTENRWAQIGEDCRALPRVRVSGDYSFDGFVYLVTTPQ</sequence>
<evidence type="ECO:0000256" key="1">
    <source>
        <dbReference type="ARBA" id="ARBA00004613"/>
    </source>
</evidence>
<evidence type="ECO:0000256" key="3">
    <source>
        <dbReference type="SAM" id="MobiDB-lite"/>
    </source>
</evidence>
<feature type="region of interest" description="Disordered" evidence="3">
    <location>
        <begin position="1"/>
        <end position="99"/>
    </location>
</feature>
<keyword evidence="6" id="KW-0378">Hydrolase</keyword>
<accession>C7N3X6</accession>
<dbReference type="InterPro" id="IPR032179">
    <property type="entry name" value="Cry22Aa_Ig-like"/>
</dbReference>
<dbReference type="Pfam" id="PF01522">
    <property type="entry name" value="Polysacc_deac_1"/>
    <property type="match status" value="1"/>
</dbReference>
<dbReference type="eggNOG" id="COG0726">
    <property type="taxonomic scope" value="Bacteria"/>
</dbReference>
<dbReference type="Gene3D" id="3.20.20.370">
    <property type="entry name" value="Glycoside hydrolase/deacetylase"/>
    <property type="match status" value="1"/>
</dbReference>
<dbReference type="HOGENOM" id="CLU_434684_0_0_11"/>
<gene>
    <name evidence="6" type="ordered locus">Shel_06580</name>
</gene>
<keyword evidence="2" id="KW-0732">Signal</keyword>
<name>C7N3X6_SLAHD</name>
<evidence type="ECO:0000256" key="4">
    <source>
        <dbReference type="SAM" id="Phobius"/>
    </source>
</evidence>
<dbReference type="Pfam" id="PF16403">
    <property type="entry name" value="Bact_surface_Ig-like"/>
    <property type="match status" value="1"/>
</dbReference>
<keyword evidence="6" id="KW-0119">Carbohydrate metabolism</keyword>
<keyword evidence="4" id="KW-1133">Transmembrane helix</keyword>
<organism evidence="6 7">
    <name type="scientific">Slackia heliotrinireducens (strain ATCC 29202 / DSM 20476 / NCTC 11029 / RHS 1)</name>
    <name type="common">Peptococcus heliotrinreducens</name>
    <dbReference type="NCBI Taxonomy" id="471855"/>
    <lineage>
        <taxon>Bacteria</taxon>
        <taxon>Bacillati</taxon>
        <taxon>Actinomycetota</taxon>
        <taxon>Coriobacteriia</taxon>
        <taxon>Eggerthellales</taxon>
        <taxon>Eggerthellaceae</taxon>
        <taxon>Slackia</taxon>
    </lineage>
</organism>
<feature type="region of interest" description="Disordered" evidence="3">
    <location>
        <begin position="278"/>
        <end position="325"/>
    </location>
</feature>
<feature type="domain" description="NodB homology" evidence="5">
    <location>
        <begin position="469"/>
        <end position="629"/>
    </location>
</feature>
<dbReference type="PROSITE" id="PS51677">
    <property type="entry name" value="NODB"/>
    <property type="match status" value="1"/>
</dbReference>
<dbReference type="Proteomes" id="UP000002026">
    <property type="component" value="Chromosome"/>
</dbReference>
<evidence type="ECO:0000256" key="2">
    <source>
        <dbReference type="ARBA" id="ARBA00022729"/>
    </source>
</evidence>